<proteinExistence type="predicted"/>
<dbReference type="SUPFAM" id="SSF103025">
    <property type="entry name" value="Folate-binding domain"/>
    <property type="match status" value="1"/>
</dbReference>
<dbReference type="OrthoDB" id="9796287at2"/>
<dbReference type="AlphaFoldDB" id="A0A5N3P945"/>
<dbReference type="EMBL" id="VCMV01000023">
    <property type="protein sequence ID" value="KAB0266250.1"/>
    <property type="molecule type" value="Genomic_DNA"/>
</dbReference>
<dbReference type="Gene3D" id="3.30.1360.120">
    <property type="entry name" value="Probable tRNA modification gtpase trme, domain 1"/>
    <property type="match status" value="2"/>
</dbReference>
<name>A0A5N3P945_9HYPH</name>
<evidence type="ECO:0000259" key="2">
    <source>
        <dbReference type="Pfam" id="PF25455"/>
    </source>
</evidence>
<keyword evidence="1" id="KW-0809">Transit peptide</keyword>
<dbReference type="InterPro" id="IPR027266">
    <property type="entry name" value="TrmE/GcvT-like"/>
</dbReference>
<evidence type="ECO:0000313" key="3">
    <source>
        <dbReference type="EMBL" id="KAB0266250.1"/>
    </source>
</evidence>
<dbReference type="InterPro" id="IPR045179">
    <property type="entry name" value="YgfZ/GcvT"/>
</dbReference>
<feature type="domain" description="CAF17 C-terminal" evidence="2">
    <location>
        <begin position="208"/>
        <end position="280"/>
    </location>
</feature>
<dbReference type="Pfam" id="PF25455">
    <property type="entry name" value="Beta-barrel_CAF17_C"/>
    <property type="match status" value="1"/>
</dbReference>
<evidence type="ECO:0000256" key="1">
    <source>
        <dbReference type="ARBA" id="ARBA00022946"/>
    </source>
</evidence>
<gene>
    <name evidence="3" type="ORF">FEZ63_14825</name>
</gene>
<reference evidence="3 4" key="1">
    <citation type="journal article" date="2019" name="Microorganisms">
        <title>Genome Insights into the Novel Species Microvirga brassicacearum, a Rapeseed Endophyte with Biotechnological Potential.</title>
        <authorList>
            <person name="Jimenez-Gomez A."/>
            <person name="Saati-Santamaria Z."/>
            <person name="Igual J.M."/>
            <person name="Rivas R."/>
            <person name="Mateos P.F."/>
            <person name="Garcia-Fraile P."/>
        </authorList>
    </citation>
    <scope>NUCLEOTIDE SEQUENCE [LARGE SCALE GENOMIC DNA]</scope>
    <source>
        <strain evidence="3 4">CDVBN77</strain>
    </source>
</reference>
<dbReference type="InterPro" id="IPR017703">
    <property type="entry name" value="YgfZ/GCV_T_CS"/>
</dbReference>
<accession>A0A5N3P945</accession>
<dbReference type="InterPro" id="IPR057460">
    <property type="entry name" value="CAF17_C"/>
</dbReference>
<keyword evidence="4" id="KW-1185">Reference proteome</keyword>
<dbReference type="RefSeq" id="WP_150945794.1">
    <property type="nucleotide sequence ID" value="NZ_VCMV01000023.1"/>
</dbReference>
<comment type="caution">
    <text evidence="3">The sequence shown here is derived from an EMBL/GenBank/DDBJ whole genome shotgun (WGS) entry which is preliminary data.</text>
</comment>
<dbReference type="PANTHER" id="PTHR22602">
    <property type="entry name" value="TRANSFERASE CAF17, MITOCHONDRIAL-RELATED"/>
    <property type="match status" value="1"/>
</dbReference>
<dbReference type="NCBIfam" id="TIGR03317">
    <property type="entry name" value="ygfZ_signature"/>
    <property type="match status" value="1"/>
</dbReference>
<dbReference type="PANTHER" id="PTHR22602:SF0">
    <property type="entry name" value="TRANSFERASE CAF17, MITOCHONDRIAL-RELATED"/>
    <property type="match status" value="1"/>
</dbReference>
<organism evidence="3 4">
    <name type="scientific">Microvirga brassicacearum</name>
    <dbReference type="NCBI Taxonomy" id="2580413"/>
    <lineage>
        <taxon>Bacteria</taxon>
        <taxon>Pseudomonadati</taxon>
        <taxon>Pseudomonadota</taxon>
        <taxon>Alphaproteobacteria</taxon>
        <taxon>Hyphomicrobiales</taxon>
        <taxon>Methylobacteriaceae</taxon>
        <taxon>Microvirga</taxon>
    </lineage>
</organism>
<dbReference type="GO" id="GO:0016226">
    <property type="term" value="P:iron-sulfur cluster assembly"/>
    <property type="evidence" value="ECO:0007669"/>
    <property type="project" value="TreeGrafter"/>
</dbReference>
<sequence>MPSVHLVDRGVVRVSGDDAKTFLDGLLTCDLDKVTPEAARLGALLTPQGKILFDFVVFEAPADMGGGYCLDVLTVHAADLAKRLGFYKLRAKVAIEDLSGSLAVIAGWDAPRPADDSGLVSADPRLPDLGWRAIVALDDAPDLATGTAQEYHGRRISLGVPEGGRDFLFGDAFPHEALMDQLHGVDFDKGCYVGQEVVSRMEHRGIARTRIVPAVYEGGFAADIGVEVMAGEKTLGRTGTGANGRGLVMIRLDRAADALAAGQTIRAGGIPITLEKPGFATFAFPGEPVTAG</sequence>
<dbReference type="Proteomes" id="UP000325684">
    <property type="component" value="Unassembled WGS sequence"/>
</dbReference>
<protein>
    <submittedName>
        <fullName evidence="3">Folate-binding protein YgfZ</fullName>
    </submittedName>
</protein>
<evidence type="ECO:0000313" key="4">
    <source>
        <dbReference type="Proteomes" id="UP000325684"/>
    </source>
</evidence>